<organism evidence="1 2">
    <name type="scientific">Hypocrea jecorina (strain ATCC 56765 / BCRC 32924 / NRRL 11460 / Rut C-30)</name>
    <name type="common">Trichoderma reesei</name>
    <dbReference type="NCBI Taxonomy" id="1344414"/>
    <lineage>
        <taxon>Eukaryota</taxon>
        <taxon>Fungi</taxon>
        <taxon>Dikarya</taxon>
        <taxon>Ascomycota</taxon>
        <taxon>Pezizomycotina</taxon>
        <taxon>Sordariomycetes</taxon>
        <taxon>Hypocreomycetidae</taxon>
        <taxon>Hypocreales</taxon>
        <taxon>Hypocreaceae</taxon>
        <taxon>Trichoderma</taxon>
    </lineage>
</organism>
<dbReference type="KEGG" id="trr:M419DRAFT_59242"/>
<reference evidence="2" key="1">
    <citation type="journal article" date="2013" name="Ind. Biotechnol.">
        <title>Comparative genomics analysis of Trichoderma reesei strains.</title>
        <authorList>
            <person name="Koike H."/>
            <person name="Aerts A."/>
            <person name="LaButti K."/>
            <person name="Grigoriev I.V."/>
            <person name="Baker S.E."/>
        </authorList>
    </citation>
    <scope>NUCLEOTIDE SEQUENCE [LARGE SCALE GENOMIC DNA]</scope>
    <source>
        <strain evidence="2">ATCC 56765 / BCRC 32924 / NRRL 11460 / Rut C-30</strain>
    </source>
</reference>
<sequence>MGNQTAYLSTLPFGCIPDDCADLFRLFLKHANTQWLELCRRAGECLSKRRVDQLTFRGKSPHMMDDLAKDAQKLANLRLCLANHISQARVFLDEPKMTVHSSYSTRNTVLKMLEEDFETGIKTKLNELDQIARDLLQIVS</sequence>
<name>A0A024SEC4_HYPJR</name>
<proteinExistence type="predicted"/>
<dbReference type="EMBL" id="KI911142">
    <property type="protein sequence ID" value="ETS03715.1"/>
    <property type="molecule type" value="Genomic_DNA"/>
</dbReference>
<feature type="non-terminal residue" evidence="1">
    <location>
        <position position="140"/>
    </location>
</feature>
<protein>
    <submittedName>
        <fullName evidence="1">Uncharacterized protein</fullName>
    </submittedName>
</protein>
<evidence type="ECO:0000313" key="1">
    <source>
        <dbReference type="EMBL" id="ETS03715.1"/>
    </source>
</evidence>
<evidence type="ECO:0000313" key="2">
    <source>
        <dbReference type="Proteomes" id="UP000024376"/>
    </source>
</evidence>
<dbReference type="Proteomes" id="UP000024376">
    <property type="component" value="Unassembled WGS sequence"/>
</dbReference>
<accession>A0A024SEC4</accession>
<dbReference type="HOGENOM" id="CLU_1839881_0_0_1"/>
<dbReference type="OrthoDB" id="5428055at2759"/>
<dbReference type="AlphaFoldDB" id="A0A024SEC4"/>
<gene>
    <name evidence="1" type="ORF">M419DRAFT_59242</name>
</gene>